<accession>A0AAN6FA01</accession>
<dbReference type="EMBL" id="JASUXU010000081">
    <property type="protein sequence ID" value="KAK0309542.1"/>
    <property type="molecule type" value="Genomic_DNA"/>
</dbReference>
<organism evidence="1 2">
    <name type="scientific">Friedmanniomyces endolithicus</name>
    <dbReference type="NCBI Taxonomy" id="329885"/>
    <lineage>
        <taxon>Eukaryota</taxon>
        <taxon>Fungi</taxon>
        <taxon>Dikarya</taxon>
        <taxon>Ascomycota</taxon>
        <taxon>Pezizomycotina</taxon>
        <taxon>Dothideomycetes</taxon>
        <taxon>Dothideomycetidae</taxon>
        <taxon>Mycosphaerellales</taxon>
        <taxon>Teratosphaeriaceae</taxon>
        <taxon>Friedmanniomyces</taxon>
    </lineage>
</organism>
<evidence type="ECO:0000313" key="1">
    <source>
        <dbReference type="EMBL" id="KAK0309542.1"/>
    </source>
</evidence>
<reference evidence="1" key="1">
    <citation type="submission" date="2021-12" db="EMBL/GenBank/DDBJ databases">
        <title>Black yeast isolated from Biological Soil Crust.</title>
        <authorList>
            <person name="Kurbessoian T."/>
        </authorList>
    </citation>
    <scope>NUCLEOTIDE SEQUENCE</scope>
    <source>
        <strain evidence="1">CCFEE 5208</strain>
    </source>
</reference>
<evidence type="ECO:0000313" key="2">
    <source>
        <dbReference type="Proteomes" id="UP001168146"/>
    </source>
</evidence>
<gene>
    <name evidence="1" type="ORF">LTR82_015164</name>
</gene>
<sequence>MDSMEHMGFWPEFQWLRDTGKDCYVQPRYSMLREEPIIFTAVRAVRAAAKEAYAEKMMGFGPDLSALVPRDLPVEGDETITTISWNPA</sequence>
<protein>
    <submittedName>
        <fullName evidence="1">Uncharacterized protein</fullName>
    </submittedName>
</protein>
<proteinExistence type="predicted"/>
<comment type="caution">
    <text evidence="1">The sequence shown here is derived from an EMBL/GenBank/DDBJ whole genome shotgun (WGS) entry which is preliminary data.</text>
</comment>
<dbReference type="AlphaFoldDB" id="A0AAN6FA01"/>
<name>A0AAN6FA01_9PEZI</name>
<dbReference type="Proteomes" id="UP001168146">
    <property type="component" value="Unassembled WGS sequence"/>
</dbReference>